<keyword evidence="8 12" id="KW-0798">TonB box</keyword>
<keyword evidence="13" id="KW-0732">Signal</keyword>
<evidence type="ECO:0000256" key="10">
    <source>
        <dbReference type="ARBA" id="ARBA00023237"/>
    </source>
</evidence>
<dbReference type="InterPro" id="IPR000531">
    <property type="entry name" value="Beta-barrel_TonB"/>
</dbReference>
<evidence type="ECO:0000256" key="8">
    <source>
        <dbReference type="ARBA" id="ARBA00023077"/>
    </source>
</evidence>
<dbReference type="PANTHER" id="PTHR32552">
    <property type="entry name" value="FERRICHROME IRON RECEPTOR-RELATED"/>
    <property type="match status" value="1"/>
</dbReference>
<evidence type="ECO:0000256" key="2">
    <source>
        <dbReference type="ARBA" id="ARBA00022448"/>
    </source>
</evidence>
<evidence type="ECO:0000256" key="9">
    <source>
        <dbReference type="ARBA" id="ARBA00023136"/>
    </source>
</evidence>
<evidence type="ECO:0000259" key="14">
    <source>
        <dbReference type="Pfam" id="PF00593"/>
    </source>
</evidence>
<evidence type="ECO:0000313" key="17">
    <source>
        <dbReference type="Proteomes" id="UP000028534"/>
    </source>
</evidence>
<feature type="chain" id="PRO_5001774567" evidence="13">
    <location>
        <begin position="30"/>
        <end position="742"/>
    </location>
</feature>
<keyword evidence="9 11" id="KW-0472">Membrane</keyword>
<dbReference type="EMBL" id="JGVR01000005">
    <property type="protein sequence ID" value="KEZ20067.1"/>
    <property type="molecule type" value="Genomic_DNA"/>
</dbReference>
<organism evidence="16 17">
    <name type="scientific">Sphingobium yanoikuyae</name>
    <name type="common">Sphingomonas yanoikuyae</name>
    <dbReference type="NCBI Taxonomy" id="13690"/>
    <lineage>
        <taxon>Bacteria</taxon>
        <taxon>Pseudomonadati</taxon>
        <taxon>Pseudomonadota</taxon>
        <taxon>Alphaproteobacteria</taxon>
        <taxon>Sphingomonadales</taxon>
        <taxon>Sphingomonadaceae</taxon>
        <taxon>Sphingobium</taxon>
    </lineage>
</organism>
<evidence type="ECO:0000259" key="15">
    <source>
        <dbReference type="Pfam" id="PF07715"/>
    </source>
</evidence>
<dbReference type="PATRIC" id="fig|13690.10.peg.1312"/>
<dbReference type="Pfam" id="PF07715">
    <property type="entry name" value="Plug"/>
    <property type="match status" value="1"/>
</dbReference>
<evidence type="ECO:0000256" key="3">
    <source>
        <dbReference type="ARBA" id="ARBA00022452"/>
    </source>
</evidence>
<dbReference type="InterPro" id="IPR039426">
    <property type="entry name" value="TonB-dep_rcpt-like"/>
</dbReference>
<dbReference type="InterPro" id="IPR036942">
    <property type="entry name" value="Beta-barrel_TonB_sf"/>
</dbReference>
<dbReference type="GO" id="GO:0009279">
    <property type="term" value="C:cell outer membrane"/>
    <property type="evidence" value="ECO:0007669"/>
    <property type="project" value="UniProtKB-SubCell"/>
</dbReference>
<keyword evidence="10 11" id="KW-0998">Cell outer membrane</keyword>
<keyword evidence="2 11" id="KW-0813">Transport</keyword>
<evidence type="ECO:0000256" key="7">
    <source>
        <dbReference type="ARBA" id="ARBA00023065"/>
    </source>
</evidence>
<keyword evidence="16" id="KW-0675">Receptor</keyword>
<reference evidence="16 17" key="1">
    <citation type="submission" date="2014-03" db="EMBL/GenBank/DDBJ databases">
        <title>Genome sequence of Sphingobium yanoikuyae B1.</title>
        <authorList>
            <person name="Gan H.M."/>
            <person name="Gan H.Y."/>
            <person name="Savka M.A."/>
        </authorList>
    </citation>
    <scope>NUCLEOTIDE SEQUENCE [LARGE SCALE GENOMIC DNA]</scope>
    <source>
        <strain evidence="16 17">B1</strain>
    </source>
</reference>
<evidence type="ECO:0000256" key="6">
    <source>
        <dbReference type="ARBA" id="ARBA00023004"/>
    </source>
</evidence>
<dbReference type="PROSITE" id="PS52016">
    <property type="entry name" value="TONB_DEPENDENT_REC_3"/>
    <property type="match status" value="1"/>
</dbReference>
<accession>A0A084EQ25</accession>
<dbReference type="Gene3D" id="2.40.170.20">
    <property type="entry name" value="TonB-dependent receptor, beta-barrel domain"/>
    <property type="match status" value="1"/>
</dbReference>
<dbReference type="InterPro" id="IPR012910">
    <property type="entry name" value="Plug_dom"/>
</dbReference>
<protein>
    <submittedName>
        <fullName evidence="16">TonB-dependent receptor</fullName>
    </submittedName>
</protein>
<comment type="subcellular location">
    <subcellularLocation>
        <location evidence="1 11">Cell outer membrane</location>
        <topology evidence="1 11">Multi-pass membrane protein</topology>
    </subcellularLocation>
</comment>
<keyword evidence="6" id="KW-0408">Iron</keyword>
<keyword evidence="7" id="KW-0406">Ion transport</keyword>
<comment type="caution">
    <text evidence="16">The sequence shown here is derived from an EMBL/GenBank/DDBJ whole genome shotgun (WGS) entry which is preliminary data.</text>
</comment>
<dbReference type="Pfam" id="PF00593">
    <property type="entry name" value="TonB_dep_Rec_b-barrel"/>
    <property type="match status" value="1"/>
</dbReference>
<feature type="signal peptide" evidence="13">
    <location>
        <begin position="1"/>
        <end position="29"/>
    </location>
</feature>
<comment type="similarity">
    <text evidence="11 12">Belongs to the TonB-dependent receptor family.</text>
</comment>
<dbReference type="SUPFAM" id="SSF56935">
    <property type="entry name" value="Porins"/>
    <property type="match status" value="1"/>
</dbReference>
<name>A0A084EQ25_SPHYA</name>
<evidence type="ECO:0000313" key="16">
    <source>
        <dbReference type="EMBL" id="KEZ20067.1"/>
    </source>
</evidence>
<keyword evidence="4" id="KW-0410">Iron transport</keyword>
<evidence type="ECO:0000256" key="12">
    <source>
        <dbReference type="RuleBase" id="RU003357"/>
    </source>
</evidence>
<evidence type="ECO:0000256" key="1">
    <source>
        <dbReference type="ARBA" id="ARBA00004571"/>
    </source>
</evidence>
<sequence length="742" mass="81089">MKGQSKMAVVMASLLVGVASGTLAGVAHAQAQDMSAGDIIVTAQKREQNVQDVPLSVQVLGEAQLQANAVQDFNDLSRVSPSLSIRPAENPASANVAIRGVGTLAFSPGVEPSVAVILDDVALAFQSRAFTDLSDIERIEVLRGPQTTLYGKSASAGLINIVSKAPTKTLTASVRGMITTDDEQQIGAVLSGPLTDTLGFRTSINYDDFKGNSRNLADGKTLNGRRYFSTRNKLRWNPTAELQADLAIDYADGRTTATRPFIELGDNAILRGNPAFTQDVFAPGITVDKDNTDVSIDFPTGNTYNDFAQSLRLSYDTGGPTIMSITAHDRYKSHDWFDSDDSAISSFQNFQYGHFDSEQFSQELRLISPGKDRFRYTLGAYYSNVDIGRDFYRGPLFSNANWDATNGSDLIAGFGQLEYDPLPGTTLIAGGRYSREKIDYVFTDLAASRVYAGRSSDSFGTYKLGIKQDVARDMNLYLTYATGHKGQAYDISSGFNQARADAGPVNPEKSDSLELGFRSQLLDRKVTLNVTVFNSNFRDFQTQAVENLADGTQNFRLTNVGKVRIRGLEMETSIRPVAGLTINGSLTYLDAKFKEFAGAACYVNQTAAQGCVGTPPRQDLSGKAMLISPKWKLAGNIDYAQPLGQGPLELVAQGAVTWQSKVVPLDQNPRTIQPEYAMVNIALGLRSADKSWQVMGFINNLFDQHYRYLINDVSNRYGTTAIQGYVPRDFHRYGGIRLSYSY</sequence>
<dbReference type="GO" id="GO:0006826">
    <property type="term" value="P:iron ion transport"/>
    <property type="evidence" value="ECO:0007669"/>
    <property type="project" value="UniProtKB-KW"/>
</dbReference>
<evidence type="ECO:0000256" key="5">
    <source>
        <dbReference type="ARBA" id="ARBA00022692"/>
    </source>
</evidence>
<proteinExistence type="inferred from homology"/>
<keyword evidence="3 11" id="KW-1134">Transmembrane beta strand</keyword>
<dbReference type="STRING" id="13690.AX777_10725"/>
<evidence type="ECO:0000256" key="13">
    <source>
        <dbReference type="SAM" id="SignalP"/>
    </source>
</evidence>
<gene>
    <name evidence="16" type="ORF">CP98_01271</name>
</gene>
<dbReference type="PANTHER" id="PTHR32552:SF81">
    <property type="entry name" value="TONB-DEPENDENT OUTER MEMBRANE RECEPTOR"/>
    <property type="match status" value="1"/>
</dbReference>
<evidence type="ECO:0000256" key="4">
    <source>
        <dbReference type="ARBA" id="ARBA00022496"/>
    </source>
</evidence>
<dbReference type="AlphaFoldDB" id="A0A084EQ25"/>
<feature type="domain" description="TonB-dependent receptor plug" evidence="15">
    <location>
        <begin position="50"/>
        <end position="157"/>
    </location>
</feature>
<keyword evidence="5 11" id="KW-0812">Transmembrane</keyword>
<dbReference type="eggNOG" id="COG4771">
    <property type="taxonomic scope" value="Bacteria"/>
</dbReference>
<evidence type="ECO:0000256" key="11">
    <source>
        <dbReference type="PROSITE-ProRule" id="PRU01360"/>
    </source>
</evidence>
<dbReference type="Proteomes" id="UP000028534">
    <property type="component" value="Unassembled WGS sequence"/>
</dbReference>
<feature type="domain" description="TonB-dependent receptor-like beta-barrel" evidence="14">
    <location>
        <begin position="278"/>
        <end position="701"/>
    </location>
</feature>